<protein>
    <submittedName>
        <fullName evidence="1">Uncharacterized protein</fullName>
    </submittedName>
</protein>
<proteinExistence type="predicted"/>
<sequence length="248" mass="27721">MTSGKEIVPHFITTSNQCVCPEESKPVLTWLGGKARMAGTACLATLSQPAVGPLLIACVCLATLAYKKRNYPKTVNGRTEAVKKPALLHRSMSIAALHGGRATLERILDAQQARIDEAGLAGTVEERAATKLEMSGREDDAIKMLMGALQEAQKNKHSLEAYEFEMLLVEMLIYKAIIYTMRKDKTSAKKYYEEFQSIRQKFHWPDGIEEGSPLYGIVHKFDEFEHIVENLKKEIDHAHKMRANTANS</sequence>
<dbReference type="EMBL" id="SWLB01000018">
    <property type="protein sequence ID" value="KAF3326849.1"/>
    <property type="molecule type" value="Genomic_DNA"/>
</dbReference>
<organism evidence="1 2">
    <name type="scientific">Carex littledalei</name>
    <dbReference type="NCBI Taxonomy" id="544730"/>
    <lineage>
        <taxon>Eukaryota</taxon>
        <taxon>Viridiplantae</taxon>
        <taxon>Streptophyta</taxon>
        <taxon>Embryophyta</taxon>
        <taxon>Tracheophyta</taxon>
        <taxon>Spermatophyta</taxon>
        <taxon>Magnoliopsida</taxon>
        <taxon>Liliopsida</taxon>
        <taxon>Poales</taxon>
        <taxon>Cyperaceae</taxon>
        <taxon>Cyperoideae</taxon>
        <taxon>Cariceae</taxon>
        <taxon>Carex</taxon>
        <taxon>Carex subgen. Euthyceras</taxon>
    </lineage>
</organism>
<dbReference type="Proteomes" id="UP000623129">
    <property type="component" value="Unassembled WGS sequence"/>
</dbReference>
<dbReference type="OrthoDB" id="645079at2759"/>
<evidence type="ECO:0000313" key="2">
    <source>
        <dbReference type="Proteomes" id="UP000623129"/>
    </source>
</evidence>
<reference evidence="1" key="1">
    <citation type="submission" date="2020-01" db="EMBL/GenBank/DDBJ databases">
        <title>Genome sequence of Kobresia littledalei, the first chromosome-level genome in the family Cyperaceae.</title>
        <authorList>
            <person name="Qu G."/>
        </authorList>
    </citation>
    <scope>NUCLEOTIDE SEQUENCE</scope>
    <source>
        <strain evidence="1">C.B.Clarke</strain>
        <tissue evidence="1">Leaf</tissue>
    </source>
</reference>
<accession>A0A833VKG4</accession>
<name>A0A833VKG4_9POAL</name>
<dbReference type="PANTHER" id="PTHR36350:SF3">
    <property type="entry name" value="TRANSMEMBRANE PROTEIN"/>
    <property type="match status" value="1"/>
</dbReference>
<evidence type="ECO:0000313" key="1">
    <source>
        <dbReference type="EMBL" id="KAF3326849.1"/>
    </source>
</evidence>
<comment type="caution">
    <text evidence="1">The sequence shown here is derived from an EMBL/GenBank/DDBJ whole genome shotgun (WGS) entry which is preliminary data.</text>
</comment>
<gene>
    <name evidence="1" type="ORF">FCM35_KLT08479</name>
</gene>
<dbReference type="PANTHER" id="PTHR36350">
    <property type="entry name" value="TRANSMEMBRANE PROTEIN"/>
    <property type="match status" value="1"/>
</dbReference>
<keyword evidence="2" id="KW-1185">Reference proteome</keyword>
<dbReference type="AlphaFoldDB" id="A0A833VKG4"/>